<evidence type="ECO:0000313" key="11">
    <source>
        <dbReference type="EMBL" id="VFT85747.1"/>
    </source>
</evidence>
<keyword evidence="3 7" id="KW-0378">Hydrolase</keyword>
<evidence type="ECO:0000256" key="8">
    <source>
        <dbReference type="SAM" id="MobiDB-lite"/>
    </source>
</evidence>
<dbReference type="Proteomes" id="UP000332933">
    <property type="component" value="Unassembled WGS sequence"/>
</dbReference>
<dbReference type="PRINTS" id="PR00387">
    <property type="entry name" value="PDIESTERASE1"/>
</dbReference>
<dbReference type="SUPFAM" id="SSF109604">
    <property type="entry name" value="HD-domain/PDEase-like"/>
    <property type="match status" value="1"/>
</dbReference>
<feature type="binding site" evidence="5">
    <location>
        <position position="957"/>
    </location>
    <ligand>
        <name>AMP</name>
        <dbReference type="ChEBI" id="CHEBI:456215"/>
    </ligand>
</feature>
<evidence type="ECO:0000256" key="5">
    <source>
        <dbReference type="PIRSR" id="PIRSR623088-2"/>
    </source>
</evidence>
<dbReference type="InterPro" id="IPR023088">
    <property type="entry name" value="PDEase"/>
</dbReference>
<evidence type="ECO:0000256" key="4">
    <source>
        <dbReference type="PIRSR" id="PIRSR623088-1"/>
    </source>
</evidence>
<keyword evidence="1" id="KW-0140">cGMP</keyword>
<proteinExistence type="inferred from homology"/>
<keyword evidence="2 6" id="KW-0479">Metal-binding</keyword>
<dbReference type="AlphaFoldDB" id="A0A485KLJ5"/>
<dbReference type="InterPro" id="IPR023174">
    <property type="entry name" value="PDEase_CS"/>
</dbReference>
<feature type="binding site" evidence="5">
    <location>
        <position position="849"/>
    </location>
    <ligand>
        <name>AMP</name>
        <dbReference type="ChEBI" id="CHEBI:456215"/>
    </ligand>
</feature>
<dbReference type="CDD" id="cd00077">
    <property type="entry name" value="HDc"/>
    <property type="match status" value="1"/>
</dbReference>
<dbReference type="InterPro" id="IPR029016">
    <property type="entry name" value="GAF-like_dom_sf"/>
</dbReference>
<dbReference type="Pfam" id="PF00233">
    <property type="entry name" value="PDEase_I"/>
    <property type="match status" value="1"/>
</dbReference>
<accession>A0A485KLJ5</accession>
<dbReference type="Pfam" id="PF01590">
    <property type="entry name" value="GAF"/>
    <property type="match status" value="2"/>
</dbReference>
<dbReference type="PROSITE" id="PS00126">
    <property type="entry name" value="PDEASE_I_1"/>
    <property type="match status" value="1"/>
</dbReference>
<reference evidence="10" key="2">
    <citation type="submission" date="2019-06" db="EMBL/GenBank/DDBJ databases">
        <title>Genomics analysis of Aphanomyces spp. identifies a new class of oomycete effector associated with host adaptation.</title>
        <authorList>
            <person name="Gaulin E."/>
        </authorList>
    </citation>
    <scope>NUCLEOTIDE SEQUENCE</scope>
    <source>
        <strain evidence="10">CBS 578.67</strain>
    </source>
</reference>
<feature type="binding site" evidence="6">
    <location>
        <position position="957"/>
    </location>
    <ligand>
        <name>Zn(2+)</name>
        <dbReference type="ChEBI" id="CHEBI:29105"/>
        <label>1</label>
    </ligand>
</feature>
<reference evidence="11 12" key="1">
    <citation type="submission" date="2019-03" db="EMBL/GenBank/DDBJ databases">
        <authorList>
            <person name="Gaulin E."/>
            <person name="Dumas B."/>
        </authorList>
    </citation>
    <scope>NUCLEOTIDE SEQUENCE [LARGE SCALE GENOMIC DNA]</scope>
    <source>
        <strain evidence="11">CBS 568.67</strain>
    </source>
</reference>
<dbReference type="PROSITE" id="PS51845">
    <property type="entry name" value="PDEASE_I_2"/>
    <property type="match status" value="1"/>
</dbReference>
<dbReference type="Gene3D" id="1.10.1300.10">
    <property type="entry name" value="3'5'-cyclic nucleotide phosphodiesterase, catalytic domain"/>
    <property type="match status" value="1"/>
</dbReference>
<dbReference type="OrthoDB" id="546632at2759"/>
<dbReference type="InterPro" id="IPR003018">
    <property type="entry name" value="GAF"/>
</dbReference>
<evidence type="ECO:0000259" key="9">
    <source>
        <dbReference type="PROSITE" id="PS51845"/>
    </source>
</evidence>
<feature type="active site" description="Proton donor" evidence="4">
    <location>
        <position position="809"/>
    </location>
</feature>
<sequence>MSEGLHLMVPKHILQNVVDGTKTLLSEKRVLLQRLDEASVRIFALERQLADQELRVEAAIQSAAKASPTKSDASNMFKSLTLKVMKQQRRQSLRAAAGVGDDDDASGEFTKKDEEISKLRGKTNELETLIAATRAITHQTAHREVISSTLNAARNLVSARKYSLAIVNEGSTATLQLYSMGVLSLADDKQANKYGGYVDDGIVPADNTTTFGHVVMMGKVFDTLQATATGMFQTQMDEFDFVPHSVLCLPIRNAHGTVLGALQVVTQRQHSDEYMQNQVFTSMDKERSTRTSLGRGGVSGGIIVIVASCLTDLCVQIWNLRLSKERQTAQSRIEILLRLNRSIAVEVNSAAVLEKIMEVSYELLKCERVSLFLKIAGENDLFIAHASDSAKGKYISMEKGIAGLVARTGQVVTTNNATDHPCFDKDMDERTGLATKKILCVPVKDPEGNIRAVVQAVNKIDKSDFTVEDTLFLNYIAEAAGISLHKSFLHNEVIVAKRLTDVRLKLSDYVLNHSDIHSLTDLIMVHGKAIMDCDRFGFLLVDHLKNELWITSNNGNLGEQVTLRQPIYKGISGLVATTGEIVCTRDAYTHSLFDPTHDNLTGYRTTSVLCMPVFEEHVPNKPKVVAVAMAINKLQGPQVIAFNSEDKETMGRFCKEIQHALGQMSLEVCYFKVVSDRNMSGSSEVTEAGIISSLLQKHSRNTSTGIMSNKLDGASASSGGTNGISANGFGPVGTGGDDHLFGHEIKLSQRPELDQWDLDILSFSFTEVVQSVQALFRAYGCLETYAIPPEKLQSFVASVAQHYRANAYHNFYHAFQVLHASHVQIKMHMRKLLTGIDIFSILIASLCHDVDHPGNNNDFEVKCVSSIALTHNDDAVLERHHCRVTFLILNTPSTNILEKVTPEAFRAIRRAVIRCIMATDMANHFTQCKVIENMSRHQFQDPTNRMLVMEVIVHASDLSAQALPYKLALKWGDRALDEFQNQAREEADMHLPVAPFMENLESKGTRLTVQSNFIGYVLQPLWTTYGQLVPQLRFYTESLNANLDHYRADLAEHQRSQATHHHGGGSS</sequence>
<keyword evidence="12" id="KW-1185">Reference proteome</keyword>
<feature type="domain" description="PDEase" evidence="9">
    <location>
        <begin position="699"/>
        <end position="1053"/>
    </location>
</feature>
<dbReference type="GO" id="GO:0007165">
    <property type="term" value="P:signal transduction"/>
    <property type="evidence" value="ECO:0007669"/>
    <property type="project" value="InterPro"/>
</dbReference>
<protein>
    <recommendedName>
        <fullName evidence="7">Phosphodiesterase</fullName>
        <ecNumber evidence="7">3.1.4.-</ecNumber>
    </recommendedName>
</protein>
<dbReference type="GO" id="GO:0004114">
    <property type="term" value="F:3',5'-cyclic-nucleotide phosphodiesterase activity"/>
    <property type="evidence" value="ECO:0007669"/>
    <property type="project" value="InterPro"/>
</dbReference>
<evidence type="ECO:0000313" key="12">
    <source>
        <dbReference type="Proteomes" id="UP000332933"/>
    </source>
</evidence>
<dbReference type="Gene3D" id="3.30.450.40">
    <property type="match status" value="3"/>
</dbReference>
<evidence type="ECO:0000256" key="3">
    <source>
        <dbReference type="ARBA" id="ARBA00022801"/>
    </source>
</evidence>
<name>A0A485KLJ5_9STRA</name>
<feature type="binding site" evidence="6">
    <location>
        <position position="848"/>
    </location>
    <ligand>
        <name>Zn(2+)</name>
        <dbReference type="ChEBI" id="CHEBI:29105"/>
        <label>1</label>
    </ligand>
</feature>
<dbReference type="SUPFAM" id="SSF55781">
    <property type="entry name" value="GAF domain-like"/>
    <property type="match status" value="3"/>
</dbReference>
<dbReference type="EC" id="3.1.4.-" evidence="7"/>
<evidence type="ECO:0000256" key="6">
    <source>
        <dbReference type="PIRSR" id="PIRSR623088-3"/>
    </source>
</evidence>
<feature type="binding site" evidence="6">
    <location>
        <position position="813"/>
    </location>
    <ligand>
        <name>Zn(2+)</name>
        <dbReference type="ChEBI" id="CHEBI:29105"/>
        <label>1</label>
    </ligand>
</feature>
<evidence type="ECO:0000256" key="7">
    <source>
        <dbReference type="RuleBase" id="RU363067"/>
    </source>
</evidence>
<evidence type="ECO:0000256" key="2">
    <source>
        <dbReference type="ARBA" id="ARBA00022723"/>
    </source>
</evidence>
<dbReference type="SMART" id="SM00471">
    <property type="entry name" value="HDc"/>
    <property type="match status" value="1"/>
</dbReference>
<dbReference type="PANTHER" id="PTHR11347">
    <property type="entry name" value="CYCLIC NUCLEOTIDE PHOSPHODIESTERASE"/>
    <property type="match status" value="1"/>
</dbReference>
<dbReference type="InterPro" id="IPR002073">
    <property type="entry name" value="PDEase_catalytic_dom"/>
</dbReference>
<feature type="binding site" evidence="6">
    <location>
        <position position="849"/>
    </location>
    <ligand>
        <name>Zn(2+)</name>
        <dbReference type="ChEBI" id="CHEBI:29105"/>
        <label>2</label>
    </ligand>
</feature>
<dbReference type="GO" id="GO:0046872">
    <property type="term" value="F:metal ion binding"/>
    <property type="evidence" value="ECO:0007669"/>
    <property type="project" value="UniProtKB-KW"/>
</dbReference>
<comment type="similarity">
    <text evidence="7">Belongs to the cyclic nucleotide phosphodiesterase family.</text>
</comment>
<feature type="region of interest" description="Disordered" evidence="8">
    <location>
        <begin position="93"/>
        <end position="112"/>
    </location>
</feature>
<feature type="binding site" evidence="5">
    <location>
        <position position="1010"/>
    </location>
    <ligand>
        <name>AMP</name>
        <dbReference type="ChEBI" id="CHEBI:456215"/>
    </ligand>
</feature>
<comment type="cofactor">
    <cofactor evidence="7">
        <name>a divalent metal cation</name>
        <dbReference type="ChEBI" id="CHEBI:60240"/>
    </cofactor>
    <text evidence="7">Binds 2 divalent metal cations per subunit. Site 1 may preferentially bind zinc ions, while site 2 has a preference for magnesium and/or manganese ions.</text>
</comment>
<organism evidence="11 12">
    <name type="scientific">Aphanomyces stellatus</name>
    <dbReference type="NCBI Taxonomy" id="120398"/>
    <lineage>
        <taxon>Eukaryota</taxon>
        <taxon>Sar</taxon>
        <taxon>Stramenopiles</taxon>
        <taxon>Oomycota</taxon>
        <taxon>Saprolegniomycetes</taxon>
        <taxon>Saprolegniales</taxon>
        <taxon>Verrucalvaceae</taxon>
        <taxon>Aphanomyces</taxon>
    </lineage>
</organism>
<feature type="binding site" evidence="6">
    <location>
        <position position="849"/>
    </location>
    <ligand>
        <name>Zn(2+)</name>
        <dbReference type="ChEBI" id="CHEBI:29105"/>
        <label>1</label>
    </ligand>
</feature>
<evidence type="ECO:0000256" key="1">
    <source>
        <dbReference type="ARBA" id="ARBA00022535"/>
    </source>
</evidence>
<dbReference type="InterPro" id="IPR003607">
    <property type="entry name" value="HD/PDEase_dom"/>
</dbReference>
<dbReference type="SMART" id="SM00065">
    <property type="entry name" value="GAF"/>
    <property type="match status" value="2"/>
</dbReference>
<dbReference type="EMBL" id="VJMH01005115">
    <property type="protein sequence ID" value="KAF0700683.1"/>
    <property type="molecule type" value="Genomic_DNA"/>
</dbReference>
<dbReference type="InterPro" id="IPR036971">
    <property type="entry name" value="PDEase_catalytic_dom_sf"/>
</dbReference>
<gene>
    <name evidence="11" type="primary">Aste57867_8861</name>
    <name evidence="10" type="ORF">As57867_008826</name>
    <name evidence="11" type="ORF">ASTE57867_8861</name>
</gene>
<feature type="binding site" evidence="5">
    <location>
        <begin position="809"/>
        <end position="813"/>
    </location>
    <ligand>
        <name>AMP</name>
        <dbReference type="ChEBI" id="CHEBI:456215"/>
    </ligand>
</feature>
<evidence type="ECO:0000313" key="10">
    <source>
        <dbReference type="EMBL" id="KAF0700683.1"/>
    </source>
</evidence>
<dbReference type="EMBL" id="CAADRA010005136">
    <property type="protein sequence ID" value="VFT85747.1"/>
    <property type="molecule type" value="Genomic_DNA"/>
</dbReference>